<keyword evidence="2" id="KW-0472">Membrane</keyword>
<gene>
    <name evidence="3" type="ORF">HDU87_003914</name>
</gene>
<keyword evidence="2" id="KW-1133">Transmembrane helix</keyword>
<feature type="region of interest" description="Disordered" evidence="1">
    <location>
        <begin position="353"/>
        <end position="385"/>
    </location>
</feature>
<proteinExistence type="predicted"/>
<protein>
    <submittedName>
        <fullName evidence="3">Uncharacterized protein</fullName>
    </submittedName>
</protein>
<evidence type="ECO:0000256" key="1">
    <source>
        <dbReference type="SAM" id="MobiDB-lite"/>
    </source>
</evidence>
<accession>A0AAD5XQX0</accession>
<keyword evidence="4" id="KW-1185">Reference proteome</keyword>
<organism evidence="3 4">
    <name type="scientific">Geranomyces variabilis</name>
    <dbReference type="NCBI Taxonomy" id="109894"/>
    <lineage>
        <taxon>Eukaryota</taxon>
        <taxon>Fungi</taxon>
        <taxon>Fungi incertae sedis</taxon>
        <taxon>Chytridiomycota</taxon>
        <taxon>Chytridiomycota incertae sedis</taxon>
        <taxon>Chytridiomycetes</taxon>
        <taxon>Spizellomycetales</taxon>
        <taxon>Powellomycetaceae</taxon>
        <taxon>Geranomyces</taxon>
    </lineage>
</organism>
<dbReference type="AlphaFoldDB" id="A0AAD5XQX0"/>
<reference evidence="3" key="1">
    <citation type="submission" date="2020-05" db="EMBL/GenBank/DDBJ databases">
        <title>Phylogenomic resolution of chytrid fungi.</title>
        <authorList>
            <person name="Stajich J.E."/>
            <person name="Amses K."/>
            <person name="Simmons R."/>
            <person name="Seto K."/>
            <person name="Myers J."/>
            <person name="Bonds A."/>
            <person name="Quandt C.A."/>
            <person name="Barry K."/>
            <person name="Liu P."/>
            <person name="Grigoriev I."/>
            <person name="Longcore J.E."/>
            <person name="James T.Y."/>
        </authorList>
    </citation>
    <scope>NUCLEOTIDE SEQUENCE</scope>
    <source>
        <strain evidence="3">JEL0379</strain>
    </source>
</reference>
<feature type="compositionally biased region" description="Low complexity" evidence="1">
    <location>
        <begin position="541"/>
        <end position="558"/>
    </location>
</feature>
<sequence>MQEQPLGSPILSIRLIPYSPSPLPAASPGDAILSPSPVAPPAPLPSIDCTGSCLAYAVGKVAAAAPEVLPAGQLCGDAAGQGYFEQCLTWSGPDCRGTLNDIASGARTQYVAGCPSVTNLTKPSPTEKPPPSPTPAAVTPAPTPNPPTAATQSPSFPSSFAAKPSSTSVTRPTLSSLISATSTTSPFTTTPAAETHTLAPLPTLPLSTATNGASTTSLSDSALAGSRPSLAVVSAIGVAIGLLVVALIILGLHLRARRRAKAYAGTRNPYPDYIGPPTIESLEQAGPVVDDTTPSTAAPLAAGMLSTAAAEADDPAPQRPRKAAARTNPAVQSWLRAGAAAAAGNNVNGLLGTGNGNHAGESAASSRHGSAGSAESAGWRDSLDDVPGVGAPYRDLLPAAAERDSGPGDGIAPLVQTSAVRQVWDATAWCEINISPAMRVEAWAALADGWCVVMWAGNDDEPPQTGLVPTTALVRAPPSRPLTRAAFLAHPSHMSALPTYGPRAARAKRDFYIRALASGLLTPTARRPWANELARGASATASNDGSSGRDSAGSGPAASRDRYNTRTGGLAGRMSADGRVVVGEGRESFGVPPRRAAGLMGRIRSGESLHSAFIPKDQW</sequence>
<feature type="compositionally biased region" description="Low complexity" evidence="1">
    <location>
        <begin position="148"/>
        <end position="170"/>
    </location>
</feature>
<name>A0AAD5XQX0_9FUNG</name>
<evidence type="ECO:0000313" key="4">
    <source>
        <dbReference type="Proteomes" id="UP001212152"/>
    </source>
</evidence>
<feature type="region of interest" description="Disordered" evidence="1">
    <location>
        <begin position="117"/>
        <end position="170"/>
    </location>
</feature>
<feature type="transmembrane region" description="Helical" evidence="2">
    <location>
        <begin position="230"/>
        <end position="252"/>
    </location>
</feature>
<feature type="region of interest" description="Disordered" evidence="1">
    <location>
        <begin position="309"/>
        <end position="330"/>
    </location>
</feature>
<feature type="region of interest" description="Disordered" evidence="1">
    <location>
        <begin position="536"/>
        <end position="572"/>
    </location>
</feature>
<feature type="region of interest" description="Disordered" evidence="1">
    <location>
        <begin position="196"/>
        <end position="223"/>
    </location>
</feature>
<keyword evidence="2" id="KW-0812">Transmembrane</keyword>
<feature type="compositionally biased region" description="Low complexity" evidence="1">
    <location>
        <begin position="358"/>
        <end position="377"/>
    </location>
</feature>
<evidence type="ECO:0000313" key="3">
    <source>
        <dbReference type="EMBL" id="KAJ3184514.1"/>
    </source>
</evidence>
<comment type="caution">
    <text evidence="3">The sequence shown here is derived from an EMBL/GenBank/DDBJ whole genome shotgun (WGS) entry which is preliminary data.</text>
</comment>
<evidence type="ECO:0000256" key="2">
    <source>
        <dbReference type="SAM" id="Phobius"/>
    </source>
</evidence>
<dbReference type="EMBL" id="JADGJQ010000003">
    <property type="protein sequence ID" value="KAJ3184514.1"/>
    <property type="molecule type" value="Genomic_DNA"/>
</dbReference>
<dbReference type="Proteomes" id="UP001212152">
    <property type="component" value="Unassembled WGS sequence"/>
</dbReference>